<keyword evidence="5" id="KW-0539">Nucleus</keyword>
<dbReference type="GO" id="GO:0042393">
    <property type="term" value="F:histone binding"/>
    <property type="evidence" value="ECO:0007669"/>
    <property type="project" value="TreeGrafter"/>
</dbReference>
<proteinExistence type="inferred from homology"/>
<dbReference type="Proteomes" id="UP000728032">
    <property type="component" value="Unassembled WGS sequence"/>
</dbReference>
<feature type="compositionally biased region" description="Polar residues" evidence="8">
    <location>
        <begin position="424"/>
        <end position="444"/>
    </location>
</feature>
<keyword evidence="7" id="KW-0175">Coiled coil</keyword>
<protein>
    <recommendedName>
        <fullName evidence="11">Tetratricopeptide SHNi-TPR domain-containing protein</fullName>
    </recommendedName>
</protein>
<evidence type="ECO:0000256" key="4">
    <source>
        <dbReference type="ARBA" id="ARBA00022803"/>
    </source>
</evidence>
<organism evidence="9">
    <name type="scientific">Oppiella nova</name>
    <dbReference type="NCBI Taxonomy" id="334625"/>
    <lineage>
        <taxon>Eukaryota</taxon>
        <taxon>Metazoa</taxon>
        <taxon>Ecdysozoa</taxon>
        <taxon>Arthropoda</taxon>
        <taxon>Chelicerata</taxon>
        <taxon>Arachnida</taxon>
        <taxon>Acari</taxon>
        <taxon>Acariformes</taxon>
        <taxon>Sarcoptiformes</taxon>
        <taxon>Oribatida</taxon>
        <taxon>Brachypylina</taxon>
        <taxon>Oppioidea</taxon>
        <taxon>Oppiidae</taxon>
        <taxon>Oppiella</taxon>
    </lineage>
</organism>
<feature type="region of interest" description="Disordered" evidence="8">
    <location>
        <begin position="17"/>
        <end position="37"/>
    </location>
</feature>
<comment type="similarity">
    <text evidence="2">Belongs to the NASP family.</text>
</comment>
<feature type="compositionally biased region" description="Low complexity" evidence="8">
    <location>
        <begin position="187"/>
        <end position="197"/>
    </location>
</feature>
<accession>A0A7R9QRK7</accession>
<dbReference type="GO" id="GO:0005654">
    <property type="term" value="C:nucleoplasm"/>
    <property type="evidence" value="ECO:0007669"/>
    <property type="project" value="TreeGrafter"/>
</dbReference>
<dbReference type="OrthoDB" id="5587616at2759"/>
<evidence type="ECO:0000256" key="6">
    <source>
        <dbReference type="PROSITE-ProRule" id="PRU00339"/>
    </source>
</evidence>
<dbReference type="GO" id="GO:0006335">
    <property type="term" value="P:DNA replication-dependent chromatin assembly"/>
    <property type="evidence" value="ECO:0007669"/>
    <property type="project" value="TreeGrafter"/>
</dbReference>
<reference evidence="9" key="1">
    <citation type="submission" date="2020-11" db="EMBL/GenBank/DDBJ databases">
        <authorList>
            <person name="Tran Van P."/>
        </authorList>
    </citation>
    <scope>NUCLEOTIDE SEQUENCE</scope>
</reference>
<evidence type="ECO:0000313" key="10">
    <source>
        <dbReference type="Proteomes" id="UP000728032"/>
    </source>
</evidence>
<evidence type="ECO:0000256" key="1">
    <source>
        <dbReference type="ARBA" id="ARBA00004123"/>
    </source>
</evidence>
<feature type="region of interest" description="Disordered" evidence="8">
    <location>
        <begin position="121"/>
        <end position="226"/>
    </location>
</feature>
<keyword evidence="10" id="KW-1185">Reference proteome</keyword>
<dbReference type="Pfam" id="PF13424">
    <property type="entry name" value="TPR_12"/>
    <property type="match status" value="1"/>
</dbReference>
<dbReference type="SMART" id="SM00028">
    <property type="entry name" value="TPR"/>
    <property type="match status" value="2"/>
</dbReference>
<gene>
    <name evidence="9" type="ORF">ONB1V03_LOCUS12274</name>
</gene>
<feature type="compositionally biased region" description="Low complexity" evidence="8">
    <location>
        <begin position="22"/>
        <end position="34"/>
    </location>
</feature>
<evidence type="ECO:0008006" key="11">
    <source>
        <dbReference type="Google" id="ProtNLM"/>
    </source>
</evidence>
<dbReference type="SUPFAM" id="SSF48452">
    <property type="entry name" value="TPR-like"/>
    <property type="match status" value="1"/>
</dbReference>
<evidence type="ECO:0000256" key="3">
    <source>
        <dbReference type="ARBA" id="ARBA00022737"/>
    </source>
</evidence>
<evidence type="ECO:0000313" key="9">
    <source>
        <dbReference type="EMBL" id="CAD7655631.1"/>
    </source>
</evidence>
<dbReference type="EMBL" id="CAJPVJ010009789">
    <property type="protein sequence ID" value="CAG2172818.1"/>
    <property type="molecule type" value="Genomic_DNA"/>
</dbReference>
<comment type="subcellular location">
    <subcellularLocation>
        <location evidence="1">Nucleus</location>
    </subcellularLocation>
</comment>
<keyword evidence="3" id="KW-0677">Repeat</keyword>
<evidence type="ECO:0000256" key="5">
    <source>
        <dbReference type="ARBA" id="ARBA00023242"/>
    </source>
</evidence>
<dbReference type="InterPro" id="IPR011990">
    <property type="entry name" value="TPR-like_helical_dom_sf"/>
</dbReference>
<dbReference type="PANTHER" id="PTHR15081:SF1">
    <property type="entry name" value="NUCLEAR AUTOANTIGENIC SPERM PROTEIN"/>
    <property type="match status" value="1"/>
</dbReference>
<evidence type="ECO:0000256" key="7">
    <source>
        <dbReference type="SAM" id="Coils"/>
    </source>
</evidence>
<evidence type="ECO:0000256" key="2">
    <source>
        <dbReference type="ARBA" id="ARBA00008402"/>
    </source>
</evidence>
<name>A0A7R9QRK7_9ACAR</name>
<dbReference type="InterPro" id="IPR019734">
    <property type="entry name" value="TPR_rpt"/>
</dbReference>
<feature type="compositionally biased region" description="Basic and acidic residues" evidence="8">
    <location>
        <begin position="174"/>
        <end position="185"/>
    </location>
</feature>
<sequence length="457" mass="50637">MESINTNEAMESINTNEAVVDSTGPSGAGTSSTSNDKVITEETDLAVEALNHLNQGKRHLLVEDYSSAVLSLQESCQLFDHRFGIGAEECGEAYLYYGTALLELARLEDGLFDGVVHTKLADVSETEDEEEADDEEGDGEGEGEGEAEDESQDSQTKTEDKKTDTEEDIEDSDEEKRKLREKLENEASVVIASSASADTEAPECVASTSKGETSAADKGEDTEDDASNIEVSWEVLSLAKAVFLRYIDKNDNKLKLSETLQKLGEISIEWENNQNAIEILSECLTLRKEVLAEDDRLIAETYYQLGIAYSFSNDIQNANNCFQSAIQVIETRIANQKLRLVTLSADDLETTERIKRELTQLENLLPEMRVKIEDSNDQMINTKEGLERQESERIAEEAIAVKNQEIKDKPITDISHLIKRKRQNSGSESNSKKVCTNGHNNGNHSTDKTTDETLSAN</sequence>
<keyword evidence="4 6" id="KW-0802">TPR repeat</keyword>
<feature type="repeat" description="TPR" evidence="6">
    <location>
        <begin position="299"/>
        <end position="332"/>
    </location>
</feature>
<feature type="compositionally biased region" description="Acidic residues" evidence="8">
    <location>
        <begin position="124"/>
        <end position="152"/>
    </location>
</feature>
<dbReference type="PANTHER" id="PTHR15081">
    <property type="entry name" value="NUCLEAR AUTOANTIGENIC SPERM PROTEIN NASP -RELATED"/>
    <property type="match status" value="1"/>
</dbReference>
<dbReference type="EMBL" id="OC924614">
    <property type="protein sequence ID" value="CAD7655631.1"/>
    <property type="molecule type" value="Genomic_DNA"/>
</dbReference>
<feature type="region of interest" description="Disordered" evidence="8">
    <location>
        <begin position="419"/>
        <end position="457"/>
    </location>
</feature>
<dbReference type="InterPro" id="IPR051730">
    <property type="entry name" value="NASP-like"/>
</dbReference>
<dbReference type="Gene3D" id="1.25.40.10">
    <property type="entry name" value="Tetratricopeptide repeat domain"/>
    <property type="match status" value="1"/>
</dbReference>
<dbReference type="PROSITE" id="PS50005">
    <property type="entry name" value="TPR"/>
    <property type="match status" value="1"/>
</dbReference>
<dbReference type="GO" id="GO:0034080">
    <property type="term" value="P:CENP-A containing chromatin assembly"/>
    <property type="evidence" value="ECO:0007669"/>
    <property type="project" value="TreeGrafter"/>
</dbReference>
<feature type="coiled-coil region" evidence="7">
    <location>
        <begin position="351"/>
        <end position="392"/>
    </location>
</feature>
<evidence type="ECO:0000256" key="8">
    <source>
        <dbReference type="SAM" id="MobiDB-lite"/>
    </source>
</evidence>
<dbReference type="AlphaFoldDB" id="A0A7R9QRK7"/>